<dbReference type="InterPro" id="IPR038231">
    <property type="entry name" value="MepB-like_sf"/>
</dbReference>
<sequence length="163" mass="19140">MLSKLFIESIVSNLHLSEITNVISEDHNKDYEGMLFQIENHSYRSRLAKATPKKRGYFVVFWEKDENNKNQPYSFSESPDKVIISIIDHNLKGQFIFPKSTLLKKGILSSETTKGKMATRVYPSWENELNKTAAQTQKWQHDYFIDLSDNPNNRDRLEDLYFN</sequence>
<dbReference type="Proteomes" id="UP000216013">
    <property type="component" value="Unassembled WGS sequence"/>
</dbReference>
<dbReference type="Pfam" id="PF08877">
    <property type="entry name" value="MepB-like"/>
    <property type="match status" value="1"/>
</dbReference>
<accession>A0A268ADT8</accession>
<evidence type="ECO:0000313" key="2">
    <source>
        <dbReference type="Proteomes" id="UP000216013"/>
    </source>
</evidence>
<name>A0A268ADT8_9BACI</name>
<dbReference type="EMBL" id="NPBV01000002">
    <property type="protein sequence ID" value="PAD22279.1"/>
    <property type="molecule type" value="Genomic_DNA"/>
</dbReference>
<dbReference type="PIRSF" id="PIRSF032285">
    <property type="entry name" value="UCP032285"/>
    <property type="match status" value="1"/>
</dbReference>
<dbReference type="Gene3D" id="3.40.1350.140">
    <property type="entry name" value="MepB-like"/>
    <property type="match status" value="1"/>
</dbReference>
<comment type="caution">
    <text evidence="1">The sequence shown here is derived from an EMBL/GenBank/DDBJ whole genome shotgun (WGS) entry which is preliminary data.</text>
</comment>
<evidence type="ECO:0000313" key="1">
    <source>
        <dbReference type="EMBL" id="PAD22279.1"/>
    </source>
</evidence>
<protein>
    <submittedName>
        <fullName evidence="1">MepB protein</fullName>
    </submittedName>
</protein>
<organism evidence="1 2">
    <name type="scientific">Terribacillus saccharophilus</name>
    <dbReference type="NCBI Taxonomy" id="361277"/>
    <lineage>
        <taxon>Bacteria</taxon>
        <taxon>Bacillati</taxon>
        <taxon>Bacillota</taxon>
        <taxon>Bacilli</taxon>
        <taxon>Bacillales</taxon>
        <taxon>Bacillaceae</taxon>
        <taxon>Terribacillus</taxon>
    </lineage>
</organism>
<dbReference type="OrthoDB" id="4954833at2"/>
<dbReference type="RefSeq" id="WP_095227530.1">
    <property type="nucleotide sequence ID" value="NZ_NPBD01000007.1"/>
</dbReference>
<reference evidence="1 2" key="1">
    <citation type="submission" date="2017-07" db="EMBL/GenBank/DDBJ databases">
        <title>Isolation and whole genome analysis of endospore-forming bacteria from heroin.</title>
        <authorList>
            <person name="Kalinowski J."/>
            <person name="Ahrens B."/>
            <person name="Al-Dilaimi A."/>
            <person name="Winkler A."/>
            <person name="Wibberg D."/>
            <person name="Schleenbecker U."/>
            <person name="Ruckert C."/>
            <person name="Wolfel R."/>
            <person name="Grass G."/>
        </authorList>
    </citation>
    <scope>NUCLEOTIDE SEQUENCE [LARGE SCALE GENOMIC DNA]</scope>
    <source>
        <strain evidence="1 2">7528</strain>
    </source>
</reference>
<gene>
    <name evidence="1" type="ORF">CHH64_00765</name>
</gene>
<dbReference type="AlphaFoldDB" id="A0A268ADT8"/>
<proteinExistence type="predicted"/>
<dbReference type="InterPro" id="IPR011235">
    <property type="entry name" value="MepB-like"/>
</dbReference>